<keyword evidence="4 9" id="KW-0067">ATP-binding</keyword>
<dbReference type="Pfam" id="PF13361">
    <property type="entry name" value="UvrD_C"/>
    <property type="match status" value="1"/>
</dbReference>
<dbReference type="RefSeq" id="WP_387409251.1">
    <property type="nucleotide sequence ID" value="NZ_CP192002.1"/>
</dbReference>
<evidence type="ECO:0000313" key="11">
    <source>
        <dbReference type="EMBL" id="MFF3665249.1"/>
    </source>
</evidence>
<evidence type="ECO:0000256" key="7">
    <source>
        <dbReference type="ARBA" id="ARBA00034808"/>
    </source>
</evidence>
<evidence type="ECO:0000256" key="4">
    <source>
        <dbReference type="ARBA" id="ARBA00022840"/>
    </source>
</evidence>
<protein>
    <recommendedName>
        <fullName evidence="7">DNA 3'-5' helicase</fullName>
        <ecNumber evidence="7">5.6.2.4</ecNumber>
    </recommendedName>
</protein>
<dbReference type="Pfam" id="PF00580">
    <property type="entry name" value="UvrD-helicase"/>
    <property type="match status" value="1"/>
</dbReference>
<organism evidence="11 12">
    <name type="scientific">Microtetraspora malaysiensis</name>
    <dbReference type="NCBI Taxonomy" id="161358"/>
    <lineage>
        <taxon>Bacteria</taxon>
        <taxon>Bacillati</taxon>
        <taxon>Actinomycetota</taxon>
        <taxon>Actinomycetes</taxon>
        <taxon>Streptosporangiales</taxon>
        <taxon>Streptosporangiaceae</taxon>
        <taxon>Microtetraspora</taxon>
    </lineage>
</organism>
<dbReference type="InterPro" id="IPR000212">
    <property type="entry name" value="DNA_helicase_UvrD/REP"/>
</dbReference>
<evidence type="ECO:0000259" key="10">
    <source>
        <dbReference type="PROSITE" id="PS51198"/>
    </source>
</evidence>
<proteinExistence type="predicted"/>
<dbReference type="EC" id="5.6.2.4" evidence="7"/>
<evidence type="ECO:0000256" key="5">
    <source>
        <dbReference type="ARBA" id="ARBA00023235"/>
    </source>
</evidence>
<comment type="catalytic activity">
    <reaction evidence="8">
        <text>ATP + H2O = ADP + phosphate + H(+)</text>
        <dbReference type="Rhea" id="RHEA:13065"/>
        <dbReference type="ChEBI" id="CHEBI:15377"/>
        <dbReference type="ChEBI" id="CHEBI:15378"/>
        <dbReference type="ChEBI" id="CHEBI:30616"/>
        <dbReference type="ChEBI" id="CHEBI:43474"/>
        <dbReference type="ChEBI" id="CHEBI:456216"/>
        <dbReference type="EC" id="5.6.2.4"/>
    </reaction>
</comment>
<dbReference type="PANTHER" id="PTHR11070:SF45">
    <property type="entry name" value="DNA 3'-5' HELICASE"/>
    <property type="match status" value="1"/>
</dbReference>
<feature type="domain" description="UvrD-like helicase ATP-binding" evidence="10">
    <location>
        <begin position="239"/>
        <end position="520"/>
    </location>
</feature>
<evidence type="ECO:0000313" key="12">
    <source>
        <dbReference type="Proteomes" id="UP001602013"/>
    </source>
</evidence>
<evidence type="ECO:0000256" key="9">
    <source>
        <dbReference type="PROSITE-ProRule" id="PRU00560"/>
    </source>
</evidence>
<dbReference type="InterPro" id="IPR027417">
    <property type="entry name" value="P-loop_NTPase"/>
</dbReference>
<dbReference type="PROSITE" id="PS51198">
    <property type="entry name" value="UVRD_HELICASE_ATP_BIND"/>
    <property type="match status" value="1"/>
</dbReference>
<accession>A0ABW6SMM2</accession>
<dbReference type="SUPFAM" id="SSF52540">
    <property type="entry name" value="P-loop containing nucleoside triphosphate hydrolases"/>
    <property type="match status" value="1"/>
</dbReference>
<evidence type="ECO:0000256" key="8">
    <source>
        <dbReference type="ARBA" id="ARBA00048988"/>
    </source>
</evidence>
<keyword evidence="3 9" id="KW-0347">Helicase</keyword>
<gene>
    <name evidence="11" type="ORF">ACFYXI_06605</name>
</gene>
<dbReference type="PANTHER" id="PTHR11070">
    <property type="entry name" value="UVRD / RECB / PCRA DNA HELICASE FAMILY MEMBER"/>
    <property type="match status" value="1"/>
</dbReference>
<reference evidence="11 12" key="1">
    <citation type="submission" date="2024-10" db="EMBL/GenBank/DDBJ databases">
        <title>The Natural Products Discovery Center: Release of the First 8490 Sequenced Strains for Exploring Actinobacteria Biosynthetic Diversity.</title>
        <authorList>
            <person name="Kalkreuter E."/>
            <person name="Kautsar S.A."/>
            <person name="Yang D."/>
            <person name="Bader C.D."/>
            <person name="Teijaro C.N."/>
            <person name="Fluegel L."/>
            <person name="Davis C.M."/>
            <person name="Simpson J.R."/>
            <person name="Lauterbach L."/>
            <person name="Steele A.D."/>
            <person name="Gui C."/>
            <person name="Meng S."/>
            <person name="Li G."/>
            <person name="Viehrig K."/>
            <person name="Ye F."/>
            <person name="Su P."/>
            <person name="Kiefer A.F."/>
            <person name="Nichols A."/>
            <person name="Cepeda A.J."/>
            <person name="Yan W."/>
            <person name="Fan B."/>
            <person name="Jiang Y."/>
            <person name="Adhikari A."/>
            <person name="Zheng C.-J."/>
            <person name="Schuster L."/>
            <person name="Cowan T.M."/>
            <person name="Smanski M.J."/>
            <person name="Chevrette M.G."/>
            <person name="De Carvalho L.P.S."/>
            <person name="Shen B."/>
        </authorList>
    </citation>
    <scope>NUCLEOTIDE SEQUENCE [LARGE SCALE GENOMIC DNA]</scope>
    <source>
        <strain evidence="11 12">NPDC002173</strain>
    </source>
</reference>
<keyword evidence="2 9" id="KW-0378">Hydrolase</keyword>
<keyword evidence="12" id="KW-1185">Reference proteome</keyword>
<comment type="catalytic activity">
    <reaction evidence="6">
        <text>Couples ATP hydrolysis with the unwinding of duplex DNA by translocating in the 3'-5' direction.</text>
        <dbReference type="EC" id="5.6.2.4"/>
    </reaction>
</comment>
<keyword evidence="5" id="KW-0413">Isomerase</keyword>
<dbReference type="InterPro" id="IPR014017">
    <property type="entry name" value="DNA_helicase_UvrD-like_C"/>
</dbReference>
<evidence type="ECO:0000256" key="1">
    <source>
        <dbReference type="ARBA" id="ARBA00022741"/>
    </source>
</evidence>
<dbReference type="InterPro" id="IPR014016">
    <property type="entry name" value="UvrD-like_ATP-bd"/>
</dbReference>
<keyword evidence="1 9" id="KW-0547">Nucleotide-binding</keyword>
<evidence type="ECO:0000256" key="3">
    <source>
        <dbReference type="ARBA" id="ARBA00022806"/>
    </source>
</evidence>
<comment type="caution">
    <text evidence="11">The sequence shown here is derived from an EMBL/GenBank/DDBJ whole genome shotgun (WGS) entry which is preliminary data.</text>
</comment>
<sequence>MPNLVISPDFVRKLAALDSQTRRDAAVALRRFLNNSLAAPHPERVRNGRDPRVATLRLSAGHRGVVVRHEDTYWLLTVLPDDEAWSYAQRHRVGVNSAIGVVEVWDAVAIDESEAALHRASQRSQDRLFETFCDNDLLDIGIDPTLLPLLRLMTSEAHLTGIEPFLPESQLAPLMALVKGGSLAAAWSELDGCRCMEPGEIDPDDLVAALRRSPGRAAFATSQQELDRILNAPHWATFLYPPQHTYSNWERYDQSTLVTGGAGTGKTVIVLHRAAYLARAGAGPVLLVTFSQALASELAARLDLIIDDETVRERIEVRNVDRLAHRIVSEAEGRPPTLVGTGDLAALWKEAAGSRFGAAFLLREWEQVILSQNLRTLDEYLAAPRSGRTVELSPEIRTTVWRAVQHVEERLRASGRRTLLQLASEAAELLGRSTGDMLGDEAPGREPYRHIVVDEAQDLHPAQWRLLRAAVPLAPNDMFIVGDPHQRMFDTRVALAGLGIPVRRFHLKISYRLPHEILSFGIRLRGGGPADGLVEGIAELHGYRALQHGPRPTVLGYVSQEAELAGLVSHLSSWLADGVPESEIAVAARSTDLVRAARAALQQAGISVKVTMLHGMKGLEFRRVAVIGVADGIVPAPEALTPAAEDPTARAHDLQRERGLLYVACTRASEMLYVSHTGRASPFLPA</sequence>
<evidence type="ECO:0000256" key="6">
    <source>
        <dbReference type="ARBA" id="ARBA00034617"/>
    </source>
</evidence>
<dbReference type="Gene3D" id="3.40.50.300">
    <property type="entry name" value="P-loop containing nucleotide triphosphate hydrolases"/>
    <property type="match status" value="2"/>
</dbReference>
<dbReference type="Proteomes" id="UP001602013">
    <property type="component" value="Unassembled WGS sequence"/>
</dbReference>
<feature type="binding site" evidence="9">
    <location>
        <begin position="260"/>
        <end position="267"/>
    </location>
    <ligand>
        <name>ATP</name>
        <dbReference type="ChEBI" id="CHEBI:30616"/>
    </ligand>
</feature>
<evidence type="ECO:0000256" key="2">
    <source>
        <dbReference type="ARBA" id="ARBA00022801"/>
    </source>
</evidence>
<dbReference type="EMBL" id="JBIASD010000003">
    <property type="protein sequence ID" value="MFF3665249.1"/>
    <property type="molecule type" value="Genomic_DNA"/>
</dbReference>
<name>A0ABW6SMM2_9ACTN</name>